<sequence length="202" mass="23638">MQQHDGFLEIRSGKLELACSSVFISRILDHNYLLPVLCIYKGDRIKFVHGNVNGQNESVHKWLKRSSPDFVTRIRVMLEVVRIIRYTHSIGTLFSPVIQSTYIGLDSDLRAKISYRGLFAWQVRENLIFYSENFMADFEYESTIAAFAELFQKVCFDDDHEKLPKHLVEDARRLMERCCAEDPKSRPTVENIVQEMELWNIT</sequence>
<organism evidence="1 2">
    <name type="scientific">Amanita muscaria (strain Koide BX008)</name>
    <dbReference type="NCBI Taxonomy" id="946122"/>
    <lineage>
        <taxon>Eukaryota</taxon>
        <taxon>Fungi</taxon>
        <taxon>Dikarya</taxon>
        <taxon>Basidiomycota</taxon>
        <taxon>Agaricomycotina</taxon>
        <taxon>Agaricomycetes</taxon>
        <taxon>Agaricomycetidae</taxon>
        <taxon>Agaricales</taxon>
        <taxon>Pluteineae</taxon>
        <taxon>Amanitaceae</taxon>
        <taxon>Amanita</taxon>
    </lineage>
</organism>
<name>A0A0C2WUB5_AMAMK</name>
<reference evidence="1 2" key="1">
    <citation type="submission" date="2014-04" db="EMBL/GenBank/DDBJ databases">
        <title>Evolutionary Origins and Diversification of the Mycorrhizal Mutualists.</title>
        <authorList>
            <consortium name="DOE Joint Genome Institute"/>
            <consortium name="Mycorrhizal Genomics Consortium"/>
            <person name="Kohler A."/>
            <person name="Kuo A."/>
            <person name="Nagy L.G."/>
            <person name="Floudas D."/>
            <person name="Copeland A."/>
            <person name="Barry K.W."/>
            <person name="Cichocki N."/>
            <person name="Veneault-Fourrey C."/>
            <person name="LaButti K."/>
            <person name="Lindquist E.A."/>
            <person name="Lipzen A."/>
            <person name="Lundell T."/>
            <person name="Morin E."/>
            <person name="Murat C."/>
            <person name="Riley R."/>
            <person name="Ohm R."/>
            <person name="Sun H."/>
            <person name="Tunlid A."/>
            <person name="Henrissat B."/>
            <person name="Grigoriev I.V."/>
            <person name="Hibbett D.S."/>
            <person name="Martin F."/>
        </authorList>
    </citation>
    <scope>NUCLEOTIDE SEQUENCE [LARGE SCALE GENOMIC DNA]</scope>
    <source>
        <strain evidence="1 2">Koide BX008</strain>
    </source>
</reference>
<gene>
    <name evidence="1" type="ORF">M378DRAFT_161980</name>
</gene>
<dbReference type="HOGENOM" id="CLU_087973_0_0_1"/>
<keyword evidence="2" id="KW-1185">Reference proteome</keyword>
<evidence type="ECO:0000313" key="2">
    <source>
        <dbReference type="Proteomes" id="UP000054549"/>
    </source>
</evidence>
<dbReference type="InParanoid" id="A0A0C2WUB5"/>
<dbReference type="SUPFAM" id="SSF56112">
    <property type="entry name" value="Protein kinase-like (PK-like)"/>
    <property type="match status" value="1"/>
</dbReference>
<accession>A0A0C2WUB5</accession>
<dbReference type="EMBL" id="KN818242">
    <property type="protein sequence ID" value="KIL65367.1"/>
    <property type="molecule type" value="Genomic_DNA"/>
</dbReference>
<dbReference type="Gene3D" id="1.10.510.10">
    <property type="entry name" value="Transferase(Phosphotransferase) domain 1"/>
    <property type="match status" value="1"/>
</dbReference>
<dbReference type="Proteomes" id="UP000054549">
    <property type="component" value="Unassembled WGS sequence"/>
</dbReference>
<dbReference type="AlphaFoldDB" id="A0A0C2WUB5"/>
<evidence type="ECO:0008006" key="3">
    <source>
        <dbReference type="Google" id="ProtNLM"/>
    </source>
</evidence>
<dbReference type="OrthoDB" id="26722at2759"/>
<evidence type="ECO:0000313" key="1">
    <source>
        <dbReference type="EMBL" id="KIL65367.1"/>
    </source>
</evidence>
<protein>
    <recommendedName>
        <fullName evidence="3">Protein kinase domain-containing protein</fullName>
    </recommendedName>
</protein>
<dbReference type="InterPro" id="IPR011009">
    <property type="entry name" value="Kinase-like_dom_sf"/>
</dbReference>
<proteinExistence type="predicted"/>